<evidence type="ECO:0008006" key="4">
    <source>
        <dbReference type="Google" id="ProtNLM"/>
    </source>
</evidence>
<protein>
    <recommendedName>
        <fullName evidence="4">Integral membrane protein</fullName>
    </recommendedName>
</protein>
<dbReference type="EMBL" id="VFOM01000001">
    <property type="protein sequence ID" value="TQL47518.1"/>
    <property type="molecule type" value="Genomic_DNA"/>
</dbReference>
<keyword evidence="1" id="KW-0472">Membrane</keyword>
<keyword evidence="3" id="KW-1185">Reference proteome</keyword>
<feature type="transmembrane region" description="Helical" evidence="1">
    <location>
        <begin position="94"/>
        <end position="116"/>
    </location>
</feature>
<dbReference type="AlphaFoldDB" id="A0A542YHE7"/>
<dbReference type="Proteomes" id="UP000317998">
    <property type="component" value="Unassembled WGS sequence"/>
</dbReference>
<name>A0A542YHE7_9MICO</name>
<feature type="transmembrane region" description="Helical" evidence="1">
    <location>
        <begin position="71"/>
        <end position="87"/>
    </location>
</feature>
<feature type="transmembrane region" description="Helical" evidence="1">
    <location>
        <begin position="36"/>
        <end position="59"/>
    </location>
</feature>
<feature type="transmembrane region" description="Helical" evidence="1">
    <location>
        <begin position="6"/>
        <end position="24"/>
    </location>
</feature>
<reference evidence="2 3" key="1">
    <citation type="submission" date="2019-06" db="EMBL/GenBank/DDBJ databases">
        <title>Sequencing the genomes of 1000 actinobacteria strains.</title>
        <authorList>
            <person name="Klenk H.-P."/>
        </authorList>
    </citation>
    <scope>NUCLEOTIDE SEQUENCE [LARGE SCALE GENOMIC DNA]</scope>
    <source>
        <strain evidence="2 3">DSM 26477</strain>
    </source>
</reference>
<sequence>MEILRDVLVILHFIGLASLLGGFLTQMKSFKTKSAVINPAILHGALTQLVTGLLLTGLAEMGDGDVNHMKIGIKLLVVVVIYVLALVNRKKKPVSNAVLGIIGLLTIVNIVVAVVVPGMV</sequence>
<comment type="caution">
    <text evidence="2">The sequence shown here is derived from an EMBL/GenBank/DDBJ whole genome shotgun (WGS) entry which is preliminary data.</text>
</comment>
<accession>A0A542YHE7</accession>
<dbReference type="RefSeq" id="WP_141879756.1">
    <property type="nucleotide sequence ID" value="NZ_VFOM01000001.1"/>
</dbReference>
<proteinExistence type="predicted"/>
<dbReference type="OrthoDB" id="3830423at2"/>
<keyword evidence="1" id="KW-1133">Transmembrane helix</keyword>
<keyword evidence="1" id="KW-0812">Transmembrane</keyword>
<evidence type="ECO:0000313" key="3">
    <source>
        <dbReference type="Proteomes" id="UP000317998"/>
    </source>
</evidence>
<evidence type="ECO:0000313" key="2">
    <source>
        <dbReference type="EMBL" id="TQL47518.1"/>
    </source>
</evidence>
<gene>
    <name evidence="2" type="ORF">FB562_0581</name>
</gene>
<organism evidence="2 3">
    <name type="scientific">Homoserinimonas aerilata</name>
    <dbReference type="NCBI Taxonomy" id="1162970"/>
    <lineage>
        <taxon>Bacteria</taxon>
        <taxon>Bacillati</taxon>
        <taxon>Actinomycetota</taxon>
        <taxon>Actinomycetes</taxon>
        <taxon>Micrococcales</taxon>
        <taxon>Microbacteriaceae</taxon>
        <taxon>Homoserinimonas</taxon>
    </lineage>
</organism>
<evidence type="ECO:0000256" key="1">
    <source>
        <dbReference type="SAM" id="Phobius"/>
    </source>
</evidence>